<evidence type="ECO:0000256" key="1">
    <source>
        <dbReference type="SAM" id="MobiDB-lite"/>
    </source>
</evidence>
<feature type="compositionally biased region" description="Basic and acidic residues" evidence="1">
    <location>
        <begin position="28"/>
        <end position="45"/>
    </location>
</feature>
<dbReference type="HOGENOM" id="CLU_102617_2_0_1"/>
<proteinExistence type="predicted"/>
<dbReference type="GeneID" id="19402991"/>
<gene>
    <name evidence="2" type="ORF">SETTUDRAFT_26210</name>
</gene>
<keyword evidence="3" id="KW-1185">Reference proteome</keyword>
<dbReference type="STRING" id="671987.R0KPV3"/>
<dbReference type="Gene3D" id="6.10.280.100">
    <property type="match status" value="1"/>
</dbReference>
<dbReference type="OrthoDB" id="2348401at2759"/>
<name>R0KPV3_EXST2</name>
<dbReference type="SMR" id="R0KPV3"/>
<dbReference type="InterPro" id="IPR007250">
    <property type="entry name" value="HSP9_HSP12"/>
</dbReference>
<feature type="compositionally biased region" description="Polar residues" evidence="1">
    <location>
        <begin position="46"/>
        <end position="56"/>
    </location>
</feature>
<reference evidence="2 3" key="2">
    <citation type="journal article" date="2013" name="PLoS Genet.">
        <title>Comparative genome structure, secondary metabolite, and effector coding capacity across Cochliobolus pathogens.</title>
        <authorList>
            <person name="Condon B.J."/>
            <person name="Leng Y."/>
            <person name="Wu D."/>
            <person name="Bushley K.E."/>
            <person name="Ohm R.A."/>
            <person name="Otillar R."/>
            <person name="Martin J."/>
            <person name="Schackwitz W."/>
            <person name="Grimwood J."/>
            <person name="MohdZainudin N."/>
            <person name="Xue C."/>
            <person name="Wang R."/>
            <person name="Manning V.A."/>
            <person name="Dhillon B."/>
            <person name="Tu Z.J."/>
            <person name="Steffenson B.J."/>
            <person name="Salamov A."/>
            <person name="Sun H."/>
            <person name="Lowry S."/>
            <person name="LaButti K."/>
            <person name="Han J."/>
            <person name="Copeland A."/>
            <person name="Lindquist E."/>
            <person name="Barry K."/>
            <person name="Schmutz J."/>
            <person name="Baker S.E."/>
            <person name="Ciuffetti L.M."/>
            <person name="Grigoriev I.V."/>
            <person name="Zhong S."/>
            <person name="Turgeon B.G."/>
        </authorList>
    </citation>
    <scope>NUCLEOTIDE SEQUENCE [LARGE SCALE GENOMIC DNA]</scope>
    <source>
        <strain evidence="3">28A</strain>
    </source>
</reference>
<sequence>MTSAFRKDNHTKLGEAMQPQSTKSTSTKIKESITDTADKIAREVQPDSSKNHSQATMDKAGRSYDRNVHGSTGGSILDKTKSALGMGGHYKGAHTHGNGL</sequence>
<dbReference type="AlphaFoldDB" id="R0KPV3"/>
<accession>R0KPV3</accession>
<dbReference type="RefSeq" id="XP_008022426.1">
    <property type="nucleotide sequence ID" value="XM_008024235.1"/>
</dbReference>
<reference evidence="2 3" key="1">
    <citation type="journal article" date="2012" name="PLoS Pathog.">
        <title>Diverse lifestyles and strategies of plant pathogenesis encoded in the genomes of eighteen Dothideomycetes fungi.</title>
        <authorList>
            <person name="Ohm R.A."/>
            <person name="Feau N."/>
            <person name="Henrissat B."/>
            <person name="Schoch C.L."/>
            <person name="Horwitz B.A."/>
            <person name="Barry K.W."/>
            <person name="Condon B.J."/>
            <person name="Copeland A.C."/>
            <person name="Dhillon B."/>
            <person name="Glaser F."/>
            <person name="Hesse C.N."/>
            <person name="Kosti I."/>
            <person name="LaButti K."/>
            <person name="Lindquist E.A."/>
            <person name="Lucas S."/>
            <person name="Salamov A.A."/>
            <person name="Bradshaw R.E."/>
            <person name="Ciuffetti L."/>
            <person name="Hamelin R.C."/>
            <person name="Kema G.H.J."/>
            <person name="Lawrence C."/>
            <person name="Scott J.A."/>
            <person name="Spatafora J.W."/>
            <person name="Turgeon B.G."/>
            <person name="de Wit P.J.G.M."/>
            <person name="Zhong S."/>
            <person name="Goodwin S.B."/>
            <person name="Grigoriev I.V."/>
        </authorList>
    </citation>
    <scope>NUCLEOTIDE SEQUENCE [LARGE SCALE GENOMIC DNA]</scope>
    <source>
        <strain evidence="3">28A</strain>
    </source>
</reference>
<feature type="compositionally biased region" description="Basic and acidic residues" evidence="1">
    <location>
        <begin position="1"/>
        <end position="13"/>
    </location>
</feature>
<dbReference type="Pfam" id="PF04119">
    <property type="entry name" value="HSP9_HSP12"/>
    <property type="match status" value="1"/>
</dbReference>
<feature type="region of interest" description="Disordered" evidence="1">
    <location>
        <begin position="1"/>
        <end position="100"/>
    </location>
</feature>
<feature type="compositionally biased region" description="Basic and acidic residues" evidence="1">
    <location>
        <begin position="59"/>
        <end position="68"/>
    </location>
</feature>
<evidence type="ECO:0000313" key="2">
    <source>
        <dbReference type="EMBL" id="EOA89887.1"/>
    </source>
</evidence>
<organism evidence="2 3">
    <name type="scientific">Exserohilum turcicum (strain 28A)</name>
    <name type="common">Northern leaf blight fungus</name>
    <name type="synonym">Setosphaeria turcica</name>
    <dbReference type="NCBI Taxonomy" id="671987"/>
    <lineage>
        <taxon>Eukaryota</taxon>
        <taxon>Fungi</taxon>
        <taxon>Dikarya</taxon>
        <taxon>Ascomycota</taxon>
        <taxon>Pezizomycotina</taxon>
        <taxon>Dothideomycetes</taxon>
        <taxon>Pleosporomycetidae</taxon>
        <taxon>Pleosporales</taxon>
        <taxon>Pleosporineae</taxon>
        <taxon>Pleosporaceae</taxon>
        <taxon>Exserohilum</taxon>
    </lineage>
</organism>
<protein>
    <recommendedName>
        <fullName evidence="4">Chaperone/heat shock protein Hsp12</fullName>
    </recommendedName>
</protein>
<dbReference type="EMBL" id="KB908504">
    <property type="protein sequence ID" value="EOA89887.1"/>
    <property type="molecule type" value="Genomic_DNA"/>
</dbReference>
<dbReference type="eggNOG" id="ENOG502SDMM">
    <property type="taxonomic scope" value="Eukaryota"/>
</dbReference>
<evidence type="ECO:0000313" key="3">
    <source>
        <dbReference type="Proteomes" id="UP000016935"/>
    </source>
</evidence>
<evidence type="ECO:0008006" key="4">
    <source>
        <dbReference type="Google" id="ProtNLM"/>
    </source>
</evidence>
<dbReference type="Proteomes" id="UP000016935">
    <property type="component" value="Unassembled WGS sequence"/>
</dbReference>